<dbReference type="AlphaFoldDB" id="A0A1H5ULT6"/>
<dbReference type="SUPFAM" id="SSF52402">
    <property type="entry name" value="Adenine nucleotide alpha hydrolases-like"/>
    <property type="match status" value="1"/>
</dbReference>
<sequence>MTTNRKRVLVCAASCSDAETALTIAEQLARLWGIDLGGVFLQESAVLESASLPSQRIVTATGALMDRPDPQRLRHILDREARAFEAALSRFAERYSLHWRLEAGGGGTLQTLWQVARGWDLLLIGQRLSRAPAGPVLLIAPEGTGNPELSDLAQRLAEGLGTFVERLSPQGYTTEDRQALLDRINRTRAALVLTDAAQGSFHDERALRDLVEAARCPVLVSQAGVQQNRTTEPR</sequence>
<accession>A0A1H5ULT6</accession>
<organism evidence="1 2">
    <name type="scientific">Jhaorihella thermophila</name>
    <dbReference type="NCBI Taxonomy" id="488547"/>
    <lineage>
        <taxon>Bacteria</taxon>
        <taxon>Pseudomonadati</taxon>
        <taxon>Pseudomonadota</taxon>
        <taxon>Alphaproteobacteria</taxon>
        <taxon>Rhodobacterales</taxon>
        <taxon>Paracoccaceae</taxon>
        <taxon>Jhaorihella</taxon>
    </lineage>
</organism>
<dbReference type="RefSeq" id="WP_104007340.1">
    <property type="nucleotide sequence ID" value="NZ_FNVD01000004.1"/>
</dbReference>
<dbReference type="OrthoDB" id="7738517at2"/>
<gene>
    <name evidence="1" type="ORF">SAMN05421751_104114</name>
</gene>
<dbReference type="EMBL" id="FNVD01000004">
    <property type="protein sequence ID" value="SEF75388.1"/>
    <property type="molecule type" value="Genomic_DNA"/>
</dbReference>
<reference evidence="1 2" key="1">
    <citation type="submission" date="2016-10" db="EMBL/GenBank/DDBJ databases">
        <authorList>
            <person name="de Groot N.N."/>
        </authorList>
    </citation>
    <scope>NUCLEOTIDE SEQUENCE [LARGE SCALE GENOMIC DNA]</scope>
    <source>
        <strain evidence="1 2">DSM 23413</strain>
    </source>
</reference>
<keyword evidence="2" id="KW-1185">Reference proteome</keyword>
<evidence type="ECO:0000313" key="2">
    <source>
        <dbReference type="Proteomes" id="UP000236742"/>
    </source>
</evidence>
<dbReference type="Gene3D" id="3.40.50.12370">
    <property type="match status" value="1"/>
</dbReference>
<protein>
    <recommendedName>
        <fullName evidence="3">Universal stress protein family protein</fullName>
    </recommendedName>
</protein>
<name>A0A1H5ULT6_9RHOB</name>
<proteinExistence type="predicted"/>
<evidence type="ECO:0000313" key="1">
    <source>
        <dbReference type="EMBL" id="SEF75388.1"/>
    </source>
</evidence>
<evidence type="ECO:0008006" key="3">
    <source>
        <dbReference type="Google" id="ProtNLM"/>
    </source>
</evidence>
<dbReference type="Proteomes" id="UP000236742">
    <property type="component" value="Unassembled WGS sequence"/>
</dbReference>